<feature type="signal peptide" evidence="1">
    <location>
        <begin position="1"/>
        <end position="22"/>
    </location>
</feature>
<reference evidence="3 4" key="1">
    <citation type="submission" date="2018-01" db="EMBL/GenBank/DDBJ databases">
        <authorList>
            <person name="Paulsen S."/>
            <person name="Gram L.K."/>
        </authorList>
    </citation>
    <scope>NUCLEOTIDE SEQUENCE [LARGE SCALE GENOMIC DNA]</scope>
    <source>
        <strain evidence="3 4">S2676</strain>
    </source>
</reference>
<protein>
    <recommendedName>
        <fullName evidence="2">Alginate export domain-containing protein</fullName>
    </recommendedName>
</protein>
<accession>A0A5S3WM77</accession>
<dbReference type="Pfam" id="PF13372">
    <property type="entry name" value="Alginate_exp"/>
    <property type="match status" value="1"/>
</dbReference>
<keyword evidence="1" id="KW-0732">Signal</keyword>
<name>A0A5S3WM77_9GAMM</name>
<dbReference type="AlphaFoldDB" id="A0A5S3WM77"/>
<dbReference type="EMBL" id="PNCI01000019">
    <property type="protein sequence ID" value="TMP29090.1"/>
    <property type="molecule type" value="Genomic_DNA"/>
</dbReference>
<dbReference type="Gene3D" id="2.40.160.10">
    <property type="entry name" value="Porin"/>
    <property type="match status" value="1"/>
</dbReference>
<evidence type="ECO:0000313" key="3">
    <source>
        <dbReference type="EMBL" id="TMP29090.1"/>
    </source>
</evidence>
<feature type="domain" description="Alginate export" evidence="2">
    <location>
        <begin position="107"/>
        <end position="267"/>
    </location>
</feature>
<dbReference type="Proteomes" id="UP000310249">
    <property type="component" value="Unassembled WGS sequence"/>
</dbReference>
<evidence type="ECO:0000313" key="4">
    <source>
        <dbReference type="Proteomes" id="UP000310249"/>
    </source>
</evidence>
<reference evidence="4" key="2">
    <citation type="submission" date="2019-06" db="EMBL/GenBank/DDBJ databases">
        <title>Co-occurence of chitin degradation, pigmentation and bioactivity in marine Pseudoalteromonas.</title>
        <authorList>
            <person name="Sonnenschein E.C."/>
            <person name="Bech P.K."/>
        </authorList>
    </citation>
    <scope>NUCLEOTIDE SEQUENCE [LARGE SCALE GENOMIC DNA]</scope>
    <source>
        <strain evidence="4">S2676</strain>
    </source>
</reference>
<dbReference type="InterPro" id="IPR023614">
    <property type="entry name" value="Porin_dom_sf"/>
</dbReference>
<gene>
    <name evidence="3" type="ORF">CWB99_09980</name>
</gene>
<dbReference type="OrthoDB" id="9767539at2"/>
<organism evidence="3 4">
    <name type="scientific">Pseudoalteromonas rubra</name>
    <dbReference type="NCBI Taxonomy" id="43658"/>
    <lineage>
        <taxon>Bacteria</taxon>
        <taxon>Pseudomonadati</taxon>
        <taxon>Pseudomonadota</taxon>
        <taxon>Gammaproteobacteria</taxon>
        <taxon>Alteromonadales</taxon>
        <taxon>Pseudoalteromonadaceae</taxon>
        <taxon>Pseudoalteromonas</taxon>
    </lineage>
</organism>
<evidence type="ECO:0000256" key="1">
    <source>
        <dbReference type="SAM" id="SignalP"/>
    </source>
</evidence>
<dbReference type="RefSeq" id="WP_138551302.1">
    <property type="nucleotide sequence ID" value="NZ_PNCH01000020.1"/>
</dbReference>
<evidence type="ECO:0000259" key="2">
    <source>
        <dbReference type="Pfam" id="PF13372"/>
    </source>
</evidence>
<sequence>MKTQLSVIATLLLSGLSISVQASVHDGIDNMLSEGKASGLLRYRYENVDQQGVDEKAHASTLLTRLNYTSGTLRGVRALLEVDNVTRIGSDNYNSTVNGIKDRPVVADPTGTEVNQANLQLNQGKLAFTLGRQRINLDDQRFIGGVAWRQNEQTFDGYRARYKASDALTFDYGYVYNVNRIFGEKSAKSDLPGRLHLGNVAYQVSPAFSVSGFAYLLDFEHNTAISTRTLGVRVAGKAFDNVKYTLSYAQQQDYGDNPTDFSTDYFLAQVKGKFKKLGWTIGYESLGSDNGVGFSTPLATAHKFQGFADKFLGTPPNGVADWYVGVNGMVSGVKLGVTYHKFDSVENSIDYGSEIDFTAAYKVTEKCKLLLKYAMYDAEALASDTDKLWLMLAHKF</sequence>
<comment type="caution">
    <text evidence="3">The sequence shown here is derived from an EMBL/GenBank/DDBJ whole genome shotgun (WGS) entry which is preliminary data.</text>
</comment>
<proteinExistence type="predicted"/>
<feature type="chain" id="PRO_5024457281" description="Alginate export domain-containing protein" evidence="1">
    <location>
        <begin position="23"/>
        <end position="396"/>
    </location>
</feature>
<dbReference type="InterPro" id="IPR025388">
    <property type="entry name" value="Alginate_export_dom"/>
</dbReference>